<dbReference type="AlphaFoldDB" id="K9EF95"/>
<sequence length="227" mass="23402">MTGRHAIDRKALAGIVTSPAGRGVAAALAFGTIFGAVIPAATADSAEDSKNELKAVSNPHQEDETGATVAVTAPSDAEWNVEQITFSTERASIGAAFSVEKQNSASTAQEPVAVQGSNSSVAATALSYVGSRYRWGGTTPAGWDCIGFVRWVYAQHGVKIGSTPASVLSVGRKVPYSQVQAGDILYWPGHVAISVGGTKNVGAWNPSMGTAVGPNSWIGTPTVIRVF</sequence>
<accession>K9EF95</accession>
<dbReference type="GO" id="GO:0006508">
    <property type="term" value="P:proteolysis"/>
    <property type="evidence" value="ECO:0007669"/>
    <property type="project" value="UniProtKB-KW"/>
</dbReference>
<keyword evidence="7" id="KW-1185">Reference proteome</keyword>
<comment type="similarity">
    <text evidence="1">Belongs to the peptidase C40 family.</text>
</comment>
<dbReference type="PANTHER" id="PTHR47053">
    <property type="entry name" value="MUREIN DD-ENDOPEPTIDASE MEPH-RELATED"/>
    <property type="match status" value="1"/>
</dbReference>
<dbReference type="eggNOG" id="COG0791">
    <property type="taxonomic scope" value="Bacteria"/>
</dbReference>
<evidence type="ECO:0000313" key="6">
    <source>
        <dbReference type="EMBL" id="EKU95313.1"/>
    </source>
</evidence>
<evidence type="ECO:0000259" key="5">
    <source>
        <dbReference type="PROSITE" id="PS51935"/>
    </source>
</evidence>
<dbReference type="InterPro" id="IPR038765">
    <property type="entry name" value="Papain-like_cys_pep_sf"/>
</dbReference>
<organism evidence="6 7">
    <name type="scientific">Actinobaculum massiliense ACS-171-V-Col2</name>
    <dbReference type="NCBI Taxonomy" id="883066"/>
    <lineage>
        <taxon>Bacteria</taxon>
        <taxon>Bacillati</taxon>
        <taxon>Actinomycetota</taxon>
        <taxon>Actinomycetes</taxon>
        <taxon>Actinomycetales</taxon>
        <taxon>Actinomycetaceae</taxon>
        <taxon>Actinobaculum</taxon>
    </lineage>
</organism>
<reference evidence="6 7" key="1">
    <citation type="submission" date="2012-09" db="EMBL/GenBank/DDBJ databases">
        <title>The Genome Sequence of Actinobaculum massiliae ACS-171-V-COL2.</title>
        <authorList>
            <consortium name="The Broad Institute Genome Sequencing Platform"/>
            <person name="Earl A."/>
            <person name="Ward D."/>
            <person name="Feldgarden M."/>
            <person name="Gevers D."/>
            <person name="Saerens B."/>
            <person name="Vaneechoutte M."/>
            <person name="Walker B."/>
            <person name="Young S.K."/>
            <person name="Zeng Q."/>
            <person name="Gargeya S."/>
            <person name="Fitzgerald M."/>
            <person name="Haas B."/>
            <person name="Abouelleil A."/>
            <person name="Alvarado L."/>
            <person name="Arachchi H.M."/>
            <person name="Berlin A."/>
            <person name="Chapman S.B."/>
            <person name="Goldberg J."/>
            <person name="Griggs A."/>
            <person name="Gujja S."/>
            <person name="Hansen M."/>
            <person name="Howarth C."/>
            <person name="Imamovic A."/>
            <person name="Larimer J."/>
            <person name="McCowen C."/>
            <person name="Montmayeur A."/>
            <person name="Murphy C."/>
            <person name="Neiman D."/>
            <person name="Pearson M."/>
            <person name="Priest M."/>
            <person name="Roberts A."/>
            <person name="Saif S."/>
            <person name="Shea T."/>
            <person name="Sisk P."/>
            <person name="Sykes S."/>
            <person name="Wortman J."/>
            <person name="Nusbaum C."/>
            <person name="Birren B."/>
        </authorList>
    </citation>
    <scope>NUCLEOTIDE SEQUENCE [LARGE SCALE GENOMIC DNA]</scope>
    <source>
        <strain evidence="7">ACS-171-V-Col2</strain>
    </source>
</reference>
<dbReference type="InterPro" id="IPR000064">
    <property type="entry name" value="NLP_P60_dom"/>
</dbReference>
<evidence type="ECO:0000256" key="1">
    <source>
        <dbReference type="ARBA" id="ARBA00007074"/>
    </source>
</evidence>
<dbReference type="InterPro" id="IPR051202">
    <property type="entry name" value="Peptidase_C40"/>
</dbReference>
<keyword evidence="4" id="KW-0788">Thiol protease</keyword>
<dbReference type="SUPFAM" id="SSF54001">
    <property type="entry name" value="Cysteine proteinases"/>
    <property type="match status" value="1"/>
</dbReference>
<dbReference type="PROSITE" id="PS51935">
    <property type="entry name" value="NLPC_P60"/>
    <property type="match status" value="1"/>
</dbReference>
<feature type="domain" description="NlpC/P60" evidence="5">
    <location>
        <begin position="115"/>
        <end position="227"/>
    </location>
</feature>
<dbReference type="Proteomes" id="UP000009888">
    <property type="component" value="Unassembled WGS sequence"/>
</dbReference>
<evidence type="ECO:0000256" key="2">
    <source>
        <dbReference type="ARBA" id="ARBA00022670"/>
    </source>
</evidence>
<dbReference type="PATRIC" id="fig|883066.3.peg.1128"/>
<dbReference type="GO" id="GO:0008234">
    <property type="term" value="F:cysteine-type peptidase activity"/>
    <property type="evidence" value="ECO:0007669"/>
    <property type="project" value="UniProtKB-KW"/>
</dbReference>
<comment type="caution">
    <text evidence="6">The sequence shown here is derived from an EMBL/GenBank/DDBJ whole genome shotgun (WGS) entry which is preliminary data.</text>
</comment>
<evidence type="ECO:0000313" key="7">
    <source>
        <dbReference type="Proteomes" id="UP000009888"/>
    </source>
</evidence>
<gene>
    <name evidence="6" type="ORF">HMPREF9233_01074</name>
</gene>
<keyword evidence="2" id="KW-0645">Protease</keyword>
<keyword evidence="3" id="KW-0378">Hydrolase</keyword>
<proteinExistence type="inferred from homology"/>
<evidence type="ECO:0000256" key="3">
    <source>
        <dbReference type="ARBA" id="ARBA00022801"/>
    </source>
</evidence>
<evidence type="ECO:0000256" key="4">
    <source>
        <dbReference type="ARBA" id="ARBA00022807"/>
    </source>
</evidence>
<dbReference type="Pfam" id="PF00877">
    <property type="entry name" value="NLPC_P60"/>
    <property type="match status" value="1"/>
</dbReference>
<protein>
    <recommendedName>
        <fullName evidence="5">NlpC/P60 domain-containing protein</fullName>
    </recommendedName>
</protein>
<dbReference type="Gene3D" id="3.90.1720.10">
    <property type="entry name" value="endopeptidase domain like (from Nostoc punctiforme)"/>
    <property type="match status" value="1"/>
</dbReference>
<dbReference type="PANTHER" id="PTHR47053:SF1">
    <property type="entry name" value="MUREIN DD-ENDOPEPTIDASE MEPH-RELATED"/>
    <property type="match status" value="1"/>
</dbReference>
<dbReference type="EMBL" id="AGWL01000005">
    <property type="protein sequence ID" value="EKU95313.1"/>
    <property type="molecule type" value="Genomic_DNA"/>
</dbReference>
<name>K9EF95_9ACTO</name>
<dbReference type="HOGENOM" id="CLU_016043_1_7_11"/>